<dbReference type="STRING" id="4097.A0A1S4BFQ6"/>
<evidence type="ECO:0000313" key="2">
    <source>
        <dbReference type="RefSeq" id="XP_016487666.1"/>
    </source>
</evidence>
<accession>A0A1S4BFQ6</accession>
<dbReference type="OrthoDB" id="1298796at2759"/>
<evidence type="ECO:0000259" key="1">
    <source>
        <dbReference type="Pfam" id="PF07727"/>
    </source>
</evidence>
<organism evidence="2">
    <name type="scientific">Nicotiana tabacum</name>
    <name type="common">Common tobacco</name>
    <dbReference type="NCBI Taxonomy" id="4097"/>
    <lineage>
        <taxon>Eukaryota</taxon>
        <taxon>Viridiplantae</taxon>
        <taxon>Streptophyta</taxon>
        <taxon>Embryophyta</taxon>
        <taxon>Tracheophyta</taxon>
        <taxon>Spermatophyta</taxon>
        <taxon>Magnoliopsida</taxon>
        <taxon>eudicotyledons</taxon>
        <taxon>Gunneridae</taxon>
        <taxon>Pentapetalae</taxon>
        <taxon>asterids</taxon>
        <taxon>lamiids</taxon>
        <taxon>Solanales</taxon>
        <taxon>Solanaceae</taxon>
        <taxon>Nicotianoideae</taxon>
        <taxon>Nicotianeae</taxon>
        <taxon>Nicotiana</taxon>
    </lineage>
</organism>
<dbReference type="SUPFAM" id="SSF56672">
    <property type="entry name" value="DNA/RNA polymerases"/>
    <property type="match status" value="1"/>
</dbReference>
<dbReference type="CDD" id="cd09272">
    <property type="entry name" value="RNase_HI_RT_Ty1"/>
    <property type="match status" value="1"/>
</dbReference>
<dbReference type="AlphaFoldDB" id="A0A1S4BFQ6"/>
<dbReference type="PaxDb" id="4097-A0A1S4BFQ6"/>
<reference evidence="2" key="1">
    <citation type="submission" date="2025-08" db="UniProtKB">
        <authorList>
            <consortium name="RefSeq"/>
        </authorList>
    </citation>
    <scope>IDENTIFICATION</scope>
</reference>
<dbReference type="PANTHER" id="PTHR11439">
    <property type="entry name" value="GAG-POL-RELATED RETROTRANSPOSON"/>
    <property type="match status" value="1"/>
</dbReference>
<dbReference type="KEGG" id="nta:107807742"/>
<gene>
    <name evidence="2" type="primary">LOC107807742</name>
</gene>
<name>A0A1S4BFQ6_TOBAC</name>
<protein>
    <submittedName>
        <fullName evidence="2">Uncharacterized mitochondrial protein AtMg00810-like</fullName>
    </submittedName>
</protein>
<sequence length="246" mass="28207">MMHRFSFAKCRTTSHTSYVNQAIYCLVGRSSIKDLRNLNFFLGVEVFRVADGITLSQSNYISEILSEENMKDYNYAKTPMSSNEVVKQNDGAEPTDATCYKRVLGKLPYMSFTHPDISFSVYKLSQFMHSTSEVHWKAYKRVLKYLQGTIQFGLRIQRDNDFKLHMKQRTISRSSTEAEYRAVASILGETNWVTNLLNELHVSLPQASTIYCDNVGAPYQCENPISSRILSPKHYQSQPLTDTYSS</sequence>
<dbReference type="PANTHER" id="PTHR11439:SF524">
    <property type="entry name" value="RNA-DIRECTED DNA POLYMERASE, PROTEIN KINASE RLK-PELLE-DLSV FAMILY"/>
    <property type="match status" value="1"/>
</dbReference>
<proteinExistence type="predicted"/>
<dbReference type="Pfam" id="PF07727">
    <property type="entry name" value="RVT_2"/>
    <property type="match status" value="1"/>
</dbReference>
<dbReference type="RefSeq" id="XP_016487666.1">
    <property type="nucleotide sequence ID" value="XM_016632180.1"/>
</dbReference>
<dbReference type="InterPro" id="IPR013103">
    <property type="entry name" value="RVT_2"/>
</dbReference>
<dbReference type="InterPro" id="IPR043502">
    <property type="entry name" value="DNA/RNA_pol_sf"/>
</dbReference>
<feature type="domain" description="Reverse transcriptase Ty1/copia-type" evidence="1">
    <location>
        <begin position="26"/>
        <end position="81"/>
    </location>
</feature>